<feature type="transmembrane region" description="Helical" evidence="2">
    <location>
        <begin position="333"/>
        <end position="353"/>
    </location>
</feature>
<dbReference type="EMBL" id="MNYI01000231">
    <property type="protein sequence ID" value="OIP36932.1"/>
    <property type="molecule type" value="Genomic_DNA"/>
</dbReference>
<dbReference type="PROSITE" id="PS50005">
    <property type="entry name" value="TPR"/>
    <property type="match status" value="4"/>
</dbReference>
<gene>
    <name evidence="3" type="ORF">AUJ95_08930</name>
</gene>
<dbReference type="SUPFAM" id="SSF48452">
    <property type="entry name" value="TPR-like"/>
    <property type="match status" value="1"/>
</dbReference>
<dbReference type="Pfam" id="PF13181">
    <property type="entry name" value="TPR_8"/>
    <property type="match status" value="1"/>
</dbReference>
<feature type="transmembrane region" description="Helical" evidence="2">
    <location>
        <begin position="29"/>
        <end position="46"/>
    </location>
</feature>
<organism evidence="3 4">
    <name type="scientific">Candidatus Desantisbacteria bacterium CG2_30_40_21</name>
    <dbReference type="NCBI Taxonomy" id="1817895"/>
    <lineage>
        <taxon>Bacteria</taxon>
        <taxon>Candidatus Desantisiibacteriota</taxon>
    </lineage>
</organism>
<dbReference type="Pfam" id="PF11028">
    <property type="entry name" value="TMEM260-like"/>
    <property type="match status" value="1"/>
</dbReference>
<dbReference type="PANTHER" id="PTHR16214">
    <property type="entry name" value="TRANSMEMBRANE PROTEIN 260"/>
    <property type="match status" value="1"/>
</dbReference>
<dbReference type="InterPro" id="IPR021280">
    <property type="entry name" value="TMEM260-like"/>
</dbReference>
<feature type="repeat" description="TPR" evidence="1">
    <location>
        <begin position="588"/>
        <end position="621"/>
    </location>
</feature>
<keyword evidence="2" id="KW-1133">Transmembrane helix</keyword>
<evidence type="ECO:0000256" key="1">
    <source>
        <dbReference type="PROSITE-ProRule" id="PRU00339"/>
    </source>
</evidence>
<dbReference type="Proteomes" id="UP000183085">
    <property type="component" value="Unassembled WGS sequence"/>
</dbReference>
<protein>
    <submittedName>
        <fullName evidence="3">Uncharacterized protein</fullName>
    </submittedName>
</protein>
<feature type="transmembrane region" description="Helical" evidence="2">
    <location>
        <begin position="161"/>
        <end position="179"/>
    </location>
</feature>
<feature type="repeat" description="TPR" evidence="1">
    <location>
        <begin position="690"/>
        <end position="723"/>
    </location>
</feature>
<feature type="repeat" description="TPR" evidence="1">
    <location>
        <begin position="656"/>
        <end position="689"/>
    </location>
</feature>
<comment type="caution">
    <text evidence="3">The sequence shown here is derived from an EMBL/GenBank/DDBJ whole genome shotgun (WGS) entry which is preliminary data.</text>
</comment>
<feature type="transmembrane region" description="Helical" evidence="2">
    <location>
        <begin position="390"/>
        <end position="410"/>
    </location>
</feature>
<accession>A0A1J5DLM4</accession>
<feature type="repeat" description="TPR" evidence="1">
    <location>
        <begin position="622"/>
        <end position="655"/>
    </location>
</feature>
<sequence>MAKKKAIPINKQPKKAPVYEFVPSKLDSWMNIVGILVFLAAFMVYLRTLTPSIELHDSGELVSAAYVLGICHPPGYPLYCLMGKFLTLILPLANIAFRMNIFSALSASVAVMMVYFITMKISCPLLNKEKPILSIVPGIVAAGMLTFATTFWQQAVIAEKYTLNALFAALLIFVLIKWWERIAQNIPHQPYLYLFFCLLGLAFTHHLQTIFLAAAGVCFILIIGWNKRQSFLNPQVLLRAGIFFGLPLLLYLYLPIRASAHPVINWGAPDTWERFINHITVKEYGYYFSSSVSELLNKLFIKHPSFFVMQFTPYLAGFGFIGAIWLFRKCWKFLLLSGGILAIDFAHSVRYGIHNIEDYYIPGYMVFSIWIGLSIIPISQLIRKRFPKAAMISLAFLIMPLITFSNNLYYANNHKSFYAYDYARNILMPLQDKAVLFVKGDTFSFPLWYLYNVEGMRDDVYMVDHYSLYLDWYASQLKERYPTLNFSFTPQNKATRLSPEAEVYIYERLNNIVDNNPTLASYLPFDPKVEERYALVPANICHRILPKGTPISEQIKAIDPNLNFVCRYILDKNIYKPERVASNVSNYGISYNNLGKFYQDNQSYPEAIMEFKKALAVSPEYITAYYQLGLAYKDTGKYKEAMEQFEKIKAISPDDARADYGMGMVFHKQGFLSRAIDSYQKAIKLDPGKDFLYATLGSACLEAHIPLEAVKAFQKVVELSPNSPDAYYNLGIAYSHLGDKNNADSCYQKALSLRR</sequence>
<keyword evidence="1" id="KW-0802">TPR repeat</keyword>
<dbReference type="Gene3D" id="1.25.40.10">
    <property type="entry name" value="Tetratricopeptide repeat domain"/>
    <property type="match status" value="2"/>
</dbReference>
<dbReference type="PANTHER" id="PTHR16214:SF3">
    <property type="entry name" value="TRANSMEMBRANE PROTEIN 260"/>
    <property type="match status" value="1"/>
</dbReference>
<dbReference type="SMART" id="SM00028">
    <property type="entry name" value="TPR"/>
    <property type="match status" value="5"/>
</dbReference>
<dbReference type="Pfam" id="PF13414">
    <property type="entry name" value="TPR_11"/>
    <property type="match status" value="1"/>
</dbReference>
<feature type="transmembrane region" description="Helical" evidence="2">
    <location>
        <begin position="236"/>
        <end position="254"/>
    </location>
</feature>
<feature type="transmembrane region" description="Helical" evidence="2">
    <location>
        <begin position="131"/>
        <end position="152"/>
    </location>
</feature>
<keyword evidence="2" id="KW-0472">Membrane</keyword>
<name>A0A1J5DLM4_9BACT</name>
<keyword evidence="2" id="KW-0812">Transmembrane</keyword>
<dbReference type="Pfam" id="PF13424">
    <property type="entry name" value="TPR_12"/>
    <property type="match status" value="1"/>
</dbReference>
<evidence type="ECO:0000256" key="2">
    <source>
        <dbReference type="SAM" id="Phobius"/>
    </source>
</evidence>
<feature type="transmembrane region" description="Helical" evidence="2">
    <location>
        <begin position="359"/>
        <end position="378"/>
    </location>
</feature>
<dbReference type="InterPro" id="IPR052724">
    <property type="entry name" value="GT117_domain-containing"/>
</dbReference>
<feature type="transmembrane region" description="Helical" evidence="2">
    <location>
        <begin position="191"/>
        <end position="224"/>
    </location>
</feature>
<dbReference type="InterPro" id="IPR011990">
    <property type="entry name" value="TPR-like_helical_dom_sf"/>
</dbReference>
<dbReference type="InterPro" id="IPR019734">
    <property type="entry name" value="TPR_rpt"/>
</dbReference>
<evidence type="ECO:0000313" key="4">
    <source>
        <dbReference type="Proteomes" id="UP000183085"/>
    </source>
</evidence>
<dbReference type="PROSITE" id="PS50293">
    <property type="entry name" value="TPR_REGION"/>
    <property type="match status" value="3"/>
</dbReference>
<dbReference type="STRING" id="1817895.AUJ95_08930"/>
<proteinExistence type="predicted"/>
<evidence type="ECO:0000313" key="3">
    <source>
        <dbReference type="EMBL" id="OIP36932.1"/>
    </source>
</evidence>
<feature type="transmembrane region" description="Helical" evidence="2">
    <location>
        <begin position="306"/>
        <end position="326"/>
    </location>
</feature>
<reference evidence="3 4" key="1">
    <citation type="journal article" date="2016" name="Environ. Microbiol.">
        <title>Genomic resolution of a cold subsurface aquifer community provides metabolic insights for novel microbes adapted to high CO concentrations.</title>
        <authorList>
            <person name="Probst A.J."/>
            <person name="Castelle C.J."/>
            <person name="Singh A."/>
            <person name="Brown C.T."/>
            <person name="Anantharaman K."/>
            <person name="Sharon I."/>
            <person name="Hug L.A."/>
            <person name="Burstein D."/>
            <person name="Emerson J.B."/>
            <person name="Thomas B.C."/>
            <person name="Banfield J.F."/>
        </authorList>
    </citation>
    <scope>NUCLEOTIDE SEQUENCE [LARGE SCALE GENOMIC DNA]</scope>
    <source>
        <strain evidence="3">CG2_30_40_21</strain>
    </source>
</reference>
<dbReference type="AlphaFoldDB" id="A0A1J5DLM4"/>
<feature type="transmembrane region" description="Helical" evidence="2">
    <location>
        <begin position="101"/>
        <end position="119"/>
    </location>
</feature>